<keyword evidence="3 12" id="KW-0812">Transmembrane</keyword>
<evidence type="ECO:0000256" key="6">
    <source>
        <dbReference type="ARBA" id="ARBA00023002"/>
    </source>
</evidence>
<keyword evidence="9 12" id="KW-0472">Membrane</keyword>
<name>A0ABN6VV76_9BACT</name>
<proteinExistence type="predicted"/>
<dbReference type="Proteomes" id="UP001317705">
    <property type="component" value="Chromosome"/>
</dbReference>
<evidence type="ECO:0000256" key="12">
    <source>
        <dbReference type="SAM" id="Phobius"/>
    </source>
</evidence>
<keyword evidence="8" id="KW-0350">Heme biosynthesis</keyword>
<evidence type="ECO:0000256" key="5">
    <source>
        <dbReference type="ARBA" id="ARBA00022989"/>
    </source>
</evidence>
<gene>
    <name evidence="13" type="ORF">GURASL_17140</name>
</gene>
<dbReference type="EMBL" id="AP027151">
    <property type="protein sequence ID" value="BDV42791.1"/>
    <property type="molecule type" value="Genomic_DNA"/>
</dbReference>
<feature type="transmembrane region" description="Helical" evidence="12">
    <location>
        <begin position="201"/>
        <end position="219"/>
    </location>
</feature>
<sequence>MFARITLALFFLLLVWGNLVAGMKAGLACPDWPLCHGRVLPPFRLDIWMEFGHRLIAATATVSLLVLAWQRFKHYRGAAKAVPVAAVAIIAVEIILGGLVVVLELPVQLTTVHFMTGLTVFLLVAYMAAFDGRDRIPAFAVRGRSGLLLALGALIFSQGALGAYVRHSGSGLACTDFPTCGGHWLPRISSAEVLAQFSHRAMGAVIVLTLFTFWLATLLDGRLGRHRATALLLAVLATAQVGIGGVVVLSGLSYVMAAVHLAMALLLILLLGRMWVVEMTEGERPSTAG</sequence>
<dbReference type="RefSeq" id="WP_282003463.1">
    <property type="nucleotide sequence ID" value="NZ_AP027151.1"/>
</dbReference>
<keyword evidence="7" id="KW-0408">Iron</keyword>
<protein>
    <recommendedName>
        <fullName evidence="15">Heme A synthase</fullName>
    </recommendedName>
</protein>
<dbReference type="PANTHER" id="PTHR35457">
    <property type="entry name" value="HEME A SYNTHASE"/>
    <property type="match status" value="1"/>
</dbReference>
<feature type="transmembrane region" description="Helical" evidence="12">
    <location>
        <begin position="52"/>
        <end position="69"/>
    </location>
</feature>
<evidence type="ECO:0000256" key="1">
    <source>
        <dbReference type="ARBA" id="ARBA00004141"/>
    </source>
</evidence>
<keyword evidence="14" id="KW-1185">Reference proteome</keyword>
<evidence type="ECO:0000256" key="11">
    <source>
        <dbReference type="ARBA" id="ARBA00023444"/>
    </source>
</evidence>
<dbReference type="Pfam" id="PF02628">
    <property type="entry name" value="COX15-CtaA"/>
    <property type="match status" value="1"/>
</dbReference>
<keyword evidence="6" id="KW-0560">Oxidoreductase</keyword>
<evidence type="ECO:0000256" key="7">
    <source>
        <dbReference type="ARBA" id="ARBA00023004"/>
    </source>
</evidence>
<evidence type="ECO:0000256" key="9">
    <source>
        <dbReference type="ARBA" id="ARBA00023136"/>
    </source>
</evidence>
<keyword evidence="10" id="KW-1015">Disulfide bond</keyword>
<dbReference type="InterPro" id="IPR003780">
    <property type="entry name" value="COX15/CtaA_fam"/>
</dbReference>
<feature type="transmembrane region" description="Helical" evidence="12">
    <location>
        <begin position="147"/>
        <end position="165"/>
    </location>
</feature>
<feature type="transmembrane region" description="Helical" evidence="12">
    <location>
        <begin position="255"/>
        <end position="276"/>
    </location>
</feature>
<evidence type="ECO:0000313" key="14">
    <source>
        <dbReference type="Proteomes" id="UP001317705"/>
    </source>
</evidence>
<organism evidence="13 14">
    <name type="scientific">Geotalea uraniireducens</name>
    <dbReference type="NCBI Taxonomy" id="351604"/>
    <lineage>
        <taxon>Bacteria</taxon>
        <taxon>Pseudomonadati</taxon>
        <taxon>Thermodesulfobacteriota</taxon>
        <taxon>Desulfuromonadia</taxon>
        <taxon>Geobacterales</taxon>
        <taxon>Geobacteraceae</taxon>
        <taxon>Geotalea</taxon>
    </lineage>
</organism>
<keyword evidence="5 12" id="KW-1133">Transmembrane helix</keyword>
<evidence type="ECO:0000256" key="8">
    <source>
        <dbReference type="ARBA" id="ARBA00023133"/>
    </source>
</evidence>
<comment type="subcellular location">
    <subcellularLocation>
        <location evidence="1">Membrane</location>
        <topology evidence="1">Multi-pass membrane protein</topology>
    </subcellularLocation>
</comment>
<feature type="transmembrane region" description="Helical" evidence="12">
    <location>
        <begin position="81"/>
        <end position="103"/>
    </location>
</feature>
<evidence type="ECO:0000256" key="3">
    <source>
        <dbReference type="ARBA" id="ARBA00022692"/>
    </source>
</evidence>
<feature type="transmembrane region" description="Helical" evidence="12">
    <location>
        <begin position="109"/>
        <end position="126"/>
    </location>
</feature>
<evidence type="ECO:0008006" key="15">
    <source>
        <dbReference type="Google" id="ProtNLM"/>
    </source>
</evidence>
<keyword evidence="4" id="KW-0479">Metal-binding</keyword>
<comment type="pathway">
    <text evidence="11">Porphyrin-containing compound metabolism.</text>
</comment>
<evidence type="ECO:0000313" key="13">
    <source>
        <dbReference type="EMBL" id="BDV42791.1"/>
    </source>
</evidence>
<feature type="transmembrane region" description="Helical" evidence="12">
    <location>
        <begin position="231"/>
        <end position="249"/>
    </location>
</feature>
<dbReference type="InterPro" id="IPR050450">
    <property type="entry name" value="COX15/CtaA_HemeA_synthase"/>
</dbReference>
<accession>A0ABN6VV76</accession>
<evidence type="ECO:0000256" key="10">
    <source>
        <dbReference type="ARBA" id="ARBA00023157"/>
    </source>
</evidence>
<evidence type="ECO:0000256" key="2">
    <source>
        <dbReference type="ARBA" id="ARBA00022475"/>
    </source>
</evidence>
<keyword evidence="2" id="KW-1003">Cell membrane</keyword>
<evidence type="ECO:0000256" key="4">
    <source>
        <dbReference type="ARBA" id="ARBA00022723"/>
    </source>
</evidence>
<reference evidence="13 14" key="1">
    <citation type="submission" date="2022-12" db="EMBL/GenBank/DDBJ databases">
        <title>Polyphasic characterization of Geotalea uranireducens NIT-SL11 newly isolated from a complex of sewage sludge and microbially reduced graphene oxide.</title>
        <authorList>
            <person name="Xie L."/>
            <person name="Yoshida N."/>
            <person name="Meng L."/>
        </authorList>
    </citation>
    <scope>NUCLEOTIDE SEQUENCE [LARGE SCALE GENOMIC DNA]</scope>
    <source>
        <strain evidence="13 14">NIT-SL11</strain>
    </source>
</reference>
<dbReference type="PANTHER" id="PTHR35457:SF1">
    <property type="entry name" value="HEME A SYNTHASE"/>
    <property type="match status" value="1"/>
</dbReference>